<evidence type="ECO:0000256" key="2">
    <source>
        <dbReference type="SAM" id="SignalP"/>
    </source>
</evidence>
<organism evidence="3 4">
    <name type="scientific">Paraburkholderia phenazinium</name>
    <dbReference type="NCBI Taxonomy" id="60549"/>
    <lineage>
        <taxon>Bacteria</taxon>
        <taxon>Pseudomonadati</taxon>
        <taxon>Pseudomonadota</taxon>
        <taxon>Betaproteobacteria</taxon>
        <taxon>Burkholderiales</taxon>
        <taxon>Burkholderiaceae</taxon>
        <taxon>Paraburkholderia</taxon>
    </lineage>
</organism>
<feature type="region of interest" description="Disordered" evidence="1">
    <location>
        <begin position="52"/>
        <end position="88"/>
    </location>
</feature>
<feature type="signal peptide" evidence="2">
    <location>
        <begin position="1"/>
        <end position="26"/>
    </location>
</feature>
<proteinExistence type="predicted"/>
<sequence length="88" mass="9150">MNVLLKACAVAVAAGTLCATVSIAFAQNSPGVPGGILPDEFHLQEHPQLPFAASAPSNKYQSDKKSAMRRKGDLGDPDGCNLQCPQGQ</sequence>
<dbReference type="Proteomes" id="UP000199706">
    <property type="component" value="Unassembled WGS sequence"/>
</dbReference>
<dbReference type="OrthoDB" id="9030846at2"/>
<evidence type="ECO:0000256" key="1">
    <source>
        <dbReference type="SAM" id="MobiDB-lite"/>
    </source>
</evidence>
<feature type="chain" id="PRO_5011724195" evidence="2">
    <location>
        <begin position="27"/>
        <end position="88"/>
    </location>
</feature>
<feature type="compositionally biased region" description="Basic and acidic residues" evidence="1">
    <location>
        <begin position="61"/>
        <end position="74"/>
    </location>
</feature>
<dbReference type="RefSeq" id="WP_090684860.1">
    <property type="nucleotide sequence ID" value="NZ_CADERL010000006.1"/>
</dbReference>
<evidence type="ECO:0000313" key="4">
    <source>
        <dbReference type="Proteomes" id="UP000199706"/>
    </source>
</evidence>
<evidence type="ECO:0000313" key="3">
    <source>
        <dbReference type="EMBL" id="SDG65027.1"/>
    </source>
</evidence>
<accession>A0A1G7VZ51</accession>
<dbReference type="AlphaFoldDB" id="A0A1G7VZ51"/>
<reference evidence="3 4" key="1">
    <citation type="submission" date="2016-10" db="EMBL/GenBank/DDBJ databases">
        <authorList>
            <person name="de Groot N.N."/>
        </authorList>
    </citation>
    <scope>NUCLEOTIDE SEQUENCE [LARGE SCALE GENOMIC DNA]</scope>
    <source>
        <strain evidence="3 4">LMG 2247</strain>
    </source>
</reference>
<dbReference type="EMBL" id="FNCJ01000004">
    <property type="protein sequence ID" value="SDG65027.1"/>
    <property type="molecule type" value="Genomic_DNA"/>
</dbReference>
<keyword evidence="2" id="KW-0732">Signal</keyword>
<gene>
    <name evidence="3" type="ORF">SAMN05216466_104324</name>
</gene>
<name>A0A1G7VZ51_9BURK</name>
<protein>
    <submittedName>
        <fullName evidence="3">Uncharacterized protein</fullName>
    </submittedName>
</protein>